<reference evidence="2" key="1">
    <citation type="submission" date="2020-11" db="EMBL/GenBank/DDBJ databases">
        <authorList>
            <consortium name="DOE Joint Genome Institute"/>
            <person name="Ahrendt S."/>
            <person name="Riley R."/>
            <person name="Andreopoulos W."/>
            <person name="Labutti K."/>
            <person name="Pangilinan J."/>
            <person name="Ruiz-Duenas F.J."/>
            <person name="Barrasa J.M."/>
            <person name="Sanchez-Garcia M."/>
            <person name="Camarero S."/>
            <person name="Miyauchi S."/>
            <person name="Serrano A."/>
            <person name="Linde D."/>
            <person name="Babiker R."/>
            <person name="Drula E."/>
            <person name="Ayuso-Fernandez I."/>
            <person name="Pacheco R."/>
            <person name="Padilla G."/>
            <person name="Ferreira P."/>
            <person name="Barriuso J."/>
            <person name="Kellner H."/>
            <person name="Castanera R."/>
            <person name="Alfaro M."/>
            <person name="Ramirez L."/>
            <person name="Pisabarro A.G."/>
            <person name="Kuo A."/>
            <person name="Tritt A."/>
            <person name="Lipzen A."/>
            <person name="He G."/>
            <person name="Yan M."/>
            <person name="Ng V."/>
            <person name="Cullen D."/>
            <person name="Martin F."/>
            <person name="Rosso M.-N."/>
            <person name="Henrissat B."/>
            <person name="Hibbett D."/>
            <person name="Martinez A.T."/>
            <person name="Grigoriev I.V."/>
        </authorList>
    </citation>
    <scope>NUCLEOTIDE SEQUENCE</scope>
    <source>
        <strain evidence="2">CBS 247.69</strain>
    </source>
</reference>
<name>A0A9P5YIB6_9AGAR</name>
<evidence type="ECO:0000313" key="3">
    <source>
        <dbReference type="Proteomes" id="UP000807353"/>
    </source>
</evidence>
<dbReference type="AlphaFoldDB" id="A0A9P5YIB6"/>
<sequence length="57" mass="6389">MNVGTQWPKYEPTCAGAGVRRLIDARNFRVLGVSHTILFTFICLFSSINLAAVQKYI</sequence>
<evidence type="ECO:0000256" key="1">
    <source>
        <dbReference type="SAM" id="Phobius"/>
    </source>
</evidence>
<accession>A0A9P5YIB6</accession>
<keyword evidence="3" id="KW-1185">Reference proteome</keyword>
<keyword evidence="1" id="KW-0812">Transmembrane</keyword>
<feature type="transmembrane region" description="Helical" evidence="1">
    <location>
        <begin position="30"/>
        <end position="52"/>
    </location>
</feature>
<comment type="caution">
    <text evidence="2">The sequence shown here is derived from an EMBL/GenBank/DDBJ whole genome shotgun (WGS) entry which is preliminary data.</text>
</comment>
<dbReference type="Proteomes" id="UP000807353">
    <property type="component" value="Unassembled WGS sequence"/>
</dbReference>
<dbReference type="EMBL" id="MU150234">
    <property type="protein sequence ID" value="KAF9468125.1"/>
    <property type="molecule type" value="Genomic_DNA"/>
</dbReference>
<protein>
    <submittedName>
        <fullName evidence="2">Uncharacterized protein</fullName>
    </submittedName>
</protein>
<feature type="non-terminal residue" evidence="2">
    <location>
        <position position="57"/>
    </location>
</feature>
<keyword evidence="1" id="KW-0472">Membrane</keyword>
<proteinExistence type="predicted"/>
<keyword evidence="1" id="KW-1133">Transmembrane helix</keyword>
<evidence type="ECO:0000313" key="2">
    <source>
        <dbReference type="EMBL" id="KAF9468125.1"/>
    </source>
</evidence>
<organism evidence="2 3">
    <name type="scientific">Collybia nuda</name>
    <dbReference type="NCBI Taxonomy" id="64659"/>
    <lineage>
        <taxon>Eukaryota</taxon>
        <taxon>Fungi</taxon>
        <taxon>Dikarya</taxon>
        <taxon>Basidiomycota</taxon>
        <taxon>Agaricomycotina</taxon>
        <taxon>Agaricomycetes</taxon>
        <taxon>Agaricomycetidae</taxon>
        <taxon>Agaricales</taxon>
        <taxon>Tricholomatineae</taxon>
        <taxon>Clitocybaceae</taxon>
        <taxon>Collybia</taxon>
    </lineage>
</organism>
<gene>
    <name evidence="2" type="ORF">BDZ94DRAFT_1247245</name>
</gene>